<accession>A0ABV3EKG7</accession>
<evidence type="ECO:0008006" key="4">
    <source>
        <dbReference type="Google" id="ProtNLM"/>
    </source>
</evidence>
<gene>
    <name evidence="2" type="ORF">AB0D95_05275</name>
</gene>
<keyword evidence="3" id="KW-1185">Reference proteome</keyword>
<evidence type="ECO:0000313" key="3">
    <source>
        <dbReference type="Proteomes" id="UP001551584"/>
    </source>
</evidence>
<proteinExistence type="predicted"/>
<feature type="signal peptide" evidence="1">
    <location>
        <begin position="1"/>
        <end position="29"/>
    </location>
</feature>
<evidence type="ECO:0000256" key="1">
    <source>
        <dbReference type="SAM" id="SignalP"/>
    </source>
</evidence>
<evidence type="ECO:0000313" key="2">
    <source>
        <dbReference type="EMBL" id="MEU9576681.1"/>
    </source>
</evidence>
<dbReference type="RefSeq" id="WP_359269175.1">
    <property type="nucleotide sequence ID" value="NZ_JBEZNA010000007.1"/>
</dbReference>
<dbReference type="Proteomes" id="UP001551584">
    <property type="component" value="Unassembled WGS sequence"/>
</dbReference>
<sequence>MNSDRKLRAVLTVVAGSVLALGTATSASAATQIPADGAGYAYWQADPSGSTPGDALRVCDTKADGYAVRAVLTTYSGGSYREVNTSGHAAGYCTAWKTGDLPEGTKLVITTHYGSGGNWISADMAFVTA</sequence>
<feature type="chain" id="PRO_5045965120" description="Secreted protein" evidence="1">
    <location>
        <begin position="30"/>
        <end position="129"/>
    </location>
</feature>
<comment type="caution">
    <text evidence="2">The sequence shown here is derived from an EMBL/GenBank/DDBJ whole genome shotgun (WGS) entry which is preliminary data.</text>
</comment>
<dbReference type="EMBL" id="JBEZNA010000007">
    <property type="protein sequence ID" value="MEU9576681.1"/>
    <property type="molecule type" value="Genomic_DNA"/>
</dbReference>
<reference evidence="2 3" key="1">
    <citation type="submission" date="2024-06" db="EMBL/GenBank/DDBJ databases">
        <title>The Natural Products Discovery Center: Release of the First 8490 Sequenced Strains for Exploring Actinobacteria Biosynthetic Diversity.</title>
        <authorList>
            <person name="Kalkreuter E."/>
            <person name="Kautsar S.A."/>
            <person name="Yang D."/>
            <person name="Bader C.D."/>
            <person name="Teijaro C.N."/>
            <person name="Fluegel L."/>
            <person name="Davis C.M."/>
            <person name="Simpson J.R."/>
            <person name="Lauterbach L."/>
            <person name="Steele A.D."/>
            <person name="Gui C."/>
            <person name="Meng S."/>
            <person name="Li G."/>
            <person name="Viehrig K."/>
            <person name="Ye F."/>
            <person name="Su P."/>
            <person name="Kiefer A.F."/>
            <person name="Nichols A."/>
            <person name="Cepeda A.J."/>
            <person name="Yan W."/>
            <person name="Fan B."/>
            <person name="Jiang Y."/>
            <person name="Adhikari A."/>
            <person name="Zheng C.-J."/>
            <person name="Schuster L."/>
            <person name="Cowan T.M."/>
            <person name="Smanski M.J."/>
            <person name="Chevrette M.G."/>
            <person name="De Carvalho L.P.S."/>
            <person name="Shen B."/>
        </authorList>
    </citation>
    <scope>NUCLEOTIDE SEQUENCE [LARGE SCALE GENOMIC DNA]</scope>
    <source>
        <strain evidence="2 3">NPDC048117</strain>
    </source>
</reference>
<protein>
    <recommendedName>
        <fullName evidence="4">Secreted protein</fullName>
    </recommendedName>
</protein>
<name>A0ABV3EKG7_9ACTN</name>
<keyword evidence="1" id="KW-0732">Signal</keyword>
<organism evidence="2 3">
    <name type="scientific">Streptomyces chilikensis</name>
    <dbReference type="NCBI Taxonomy" id="1194079"/>
    <lineage>
        <taxon>Bacteria</taxon>
        <taxon>Bacillati</taxon>
        <taxon>Actinomycetota</taxon>
        <taxon>Actinomycetes</taxon>
        <taxon>Kitasatosporales</taxon>
        <taxon>Streptomycetaceae</taxon>
        <taxon>Streptomyces</taxon>
    </lineage>
</organism>